<proteinExistence type="predicted"/>
<feature type="signal peptide" evidence="2">
    <location>
        <begin position="1"/>
        <end position="18"/>
    </location>
</feature>
<sequence length="164" mass="15925">MQTKLIAIIAALAATSAAQTLQPGDIPTGCGTICQSTVQLTQQCQSQSGGDTSGGGYQSCVCNAQDSKTHITECGGCLEARGVVGSNGNGGNSTQTIESLLKACGWQAISNRTSSSSASASGAGGAATQTDSNGNPTSTAIPGVAAAATFGPGVLIAGALLPFL</sequence>
<accession>A0AAI8VA87</accession>
<keyword evidence="2" id="KW-0732">Signal</keyword>
<feature type="chain" id="PRO_5042469215" evidence="2">
    <location>
        <begin position="19"/>
        <end position="164"/>
    </location>
</feature>
<dbReference type="Proteomes" id="UP001295740">
    <property type="component" value="Unassembled WGS sequence"/>
</dbReference>
<reference evidence="3" key="1">
    <citation type="submission" date="2023-10" db="EMBL/GenBank/DDBJ databases">
        <authorList>
            <person name="Hackl T."/>
        </authorList>
    </citation>
    <scope>NUCLEOTIDE SEQUENCE</scope>
</reference>
<dbReference type="EMBL" id="CAUWAG010000003">
    <property type="protein sequence ID" value="CAJ2500695.1"/>
    <property type="molecule type" value="Genomic_DNA"/>
</dbReference>
<feature type="region of interest" description="Disordered" evidence="1">
    <location>
        <begin position="115"/>
        <end position="135"/>
    </location>
</feature>
<dbReference type="AlphaFoldDB" id="A0AAI8VA87"/>
<evidence type="ECO:0000313" key="4">
    <source>
        <dbReference type="Proteomes" id="UP001295740"/>
    </source>
</evidence>
<evidence type="ECO:0000256" key="2">
    <source>
        <dbReference type="SAM" id="SignalP"/>
    </source>
</evidence>
<name>A0AAI8VA87_9PEZI</name>
<evidence type="ECO:0000256" key="1">
    <source>
        <dbReference type="SAM" id="MobiDB-lite"/>
    </source>
</evidence>
<keyword evidence="4" id="KW-1185">Reference proteome</keyword>
<organism evidence="3 4">
    <name type="scientific">Anthostomella pinea</name>
    <dbReference type="NCBI Taxonomy" id="933095"/>
    <lineage>
        <taxon>Eukaryota</taxon>
        <taxon>Fungi</taxon>
        <taxon>Dikarya</taxon>
        <taxon>Ascomycota</taxon>
        <taxon>Pezizomycotina</taxon>
        <taxon>Sordariomycetes</taxon>
        <taxon>Xylariomycetidae</taxon>
        <taxon>Xylariales</taxon>
        <taxon>Xylariaceae</taxon>
        <taxon>Anthostomella</taxon>
    </lineage>
</organism>
<gene>
    <name evidence="3" type="ORF">KHLLAP_LOCUS1163</name>
</gene>
<evidence type="ECO:0000313" key="3">
    <source>
        <dbReference type="EMBL" id="CAJ2500695.1"/>
    </source>
</evidence>
<comment type="caution">
    <text evidence="3">The sequence shown here is derived from an EMBL/GenBank/DDBJ whole genome shotgun (WGS) entry which is preliminary data.</text>
</comment>
<protein>
    <submittedName>
        <fullName evidence="3">Uu.00g035480.m01.CDS01</fullName>
    </submittedName>
</protein>